<evidence type="ECO:0000256" key="1">
    <source>
        <dbReference type="ARBA" id="ARBA00004434"/>
    </source>
</evidence>
<evidence type="ECO:0000256" key="5">
    <source>
        <dbReference type="ARBA" id="ARBA00023128"/>
    </source>
</evidence>
<dbReference type="EMBL" id="JANEYG010000001">
    <property type="protein sequence ID" value="KAJ8925707.1"/>
    <property type="molecule type" value="Genomic_DNA"/>
</dbReference>
<dbReference type="Proteomes" id="UP001159042">
    <property type="component" value="Unassembled WGS sequence"/>
</dbReference>
<keyword evidence="5" id="KW-0496">Mitochondrion</keyword>
<reference evidence="8 9" key="1">
    <citation type="journal article" date="2023" name="Insect Mol. Biol.">
        <title>Genome sequencing provides insights into the evolution of gene families encoding plant cell wall-degrading enzymes in longhorned beetles.</title>
        <authorList>
            <person name="Shin N.R."/>
            <person name="Okamura Y."/>
            <person name="Kirsch R."/>
            <person name="Pauchet Y."/>
        </authorList>
    </citation>
    <scope>NUCLEOTIDE SEQUENCE [LARGE SCALE GENOMIC DNA]</scope>
    <source>
        <strain evidence="8">EAD_L_NR</strain>
    </source>
</reference>
<evidence type="ECO:0000256" key="4">
    <source>
        <dbReference type="ARBA" id="ARBA00022792"/>
    </source>
</evidence>
<gene>
    <name evidence="8" type="ORF">NQ315_009554</name>
</gene>
<evidence type="ECO:0000256" key="3">
    <source>
        <dbReference type="ARBA" id="ARBA00010514"/>
    </source>
</evidence>
<keyword evidence="6 7" id="KW-0472">Membrane</keyword>
<evidence type="ECO:0000313" key="9">
    <source>
        <dbReference type="Proteomes" id="UP001159042"/>
    </source>
</evidence>
<dbReference type="GO" id="GO:0005743">
    <property type="term" value="C:mitochondrial inner membrane"/>
    <property type="evidence" value="ECO:0007669"/>
    <property type="project" value="UniProtKB-SubCell"/>
</dbReference>
<feature type="transmembrane region" description="Helical" evidence="7">
    <location>
        <begin position="50"/>
        <end position="72"/>
    </location>
</feature>
<evidence type="ECO:0000256" key="2">
    <source>
        <dbReference type="ARBA" id="ARBA00004673"/>
    </source>
</evidence>
<dbReference type="GO" id="GO:0006123">
    <property type="term" value="P:mitochondrial electron transport, cytochrome c to oxygen"/>
    <property type="evidence" value="ECO:0007669"/>
    <property type="project" value="InterPro"/>
</dbReference>
<comment type="caution">
    <text evidence="8">The sequence shown here is derived from an EMBL/GenBank/DDBJ whole genome shotgun (WGS) entry which is preliminary data.</text>
</comment>
<dbReference type="GO" id="GO:0045277">
    <property type="term" value="C:respiratory chain complex IV"/>
    <property type="evidence" value="ECO:0007669"/>
    <property type="project" value="InterPro"/>
</dbReference>
<keyword evidence="7" id="KW-1133">Transmembrane helix</keyword>
<dbReference type="Gene3D" id="4.10.49.10">
    <property type="entry name" value="Cytochrome c oxidase subunit VIIc"/>
    <property type="match status" value="1"/>
</dbReference>
<evidence type="ECO:0008006" key="10">
    <source>
        <dbReference type="Google" id="ProtNLM"/>
    </source>
</evidence>
<keyword evidence="4" id="KW-0999">Mitochondrion inner membrane</keyword>
<evidence type="ECO:0000313" key="8">
    <source>
        <dbReference type="EMBL" id="KAJ8925707.1"/>
    </source>
</evidence>
<dbReference type="InterPro" id="IPR036636">
    <property type="entry name" value="COX7C/Cox8_sf"/>
</dbReference>
<comment type="pathway">
    <text evidence="2">Energy metabolism; oxidative phosphorylation.</text>
</comment>
<evidence type="ECO:0000256" key="7">
    <source>
        <dbReference type="SAM" id="Phobius"/>
    </source>
</evidence>
<name>A0AAV8WHC2_9CUCU</name>
<dbReference type="SUPFAM" id="SSF81427">
    <property type="entry name" value="Mitochondrial cytochrome c oxidase subunit VIIc (aka VIIIa)"/>
    <property type="match status" value="1"/>
</dbReference>
<sequence length="73" mass="8310">MLLSRTRTLLLRNIKDSNNHFTRRHSHEGGVPGENLPFGKSLGRPAKMTTLFVLFFGSGLLAPNLVFMYMYLK</sequence>
<comment type="subcellular location">
    <subcellularLocation>
        <location evidence="1">Mitochondrion inner membrane</location>
        <topology evidence="1">Single-pass membrane protein</topology>
    </subcellularLocation>
</comment>
<organism evidence="8 9">
    <name type="scientific">Exocentrus adspersus</name>
    <dbReference type="NCBI Taxonomy" id="1586481"/>
    <lineage>
        <taxon>Eukaryota</taxon>
        <taxon>Metazoa</taxon>
        <taxon>Ecdysozoa</taxon>
        <taxon>Arthropoda</taxon>
        <taxon>Hexapoda</taxon>
        <taxon>Insecta</taxon>
        <taxon>Pterygota</taxon>
        <taxon>Neoptera</taxon>
        <taxon>Endopterygota</taxon>
        <taxon>Coleoptera</taxon>
        <taxon>Polyphaga</taxon>
        <taxon>Cucujiformia</taxon>
        <taxon>Chrysomeloidea</taxon>
        <taxon>Cerambycidae</taxon>
        <taxon>Lamiinae</taxon>
        <taxon>Acanthocinini</taxon>
        <taxon>Exocentrus</taxon>
    </lineage>
</organism>
<keyword evidence="7" id="KW-0812">Transmembrane</keyword>
<dbReference type="Pfam" id="PF02935">
    <property type="entry name" value="COX7C"/>
    <property type="match status" value="1"/>
</dbReference>
<dbReference type="InterPro" id="IPR004202">
    <property type="entry name" value="COX7C/Cox8"/>
</dbReference>
<proteinExistence type="inferred from homology"/>
<accession>A0AAV8WHC2</accession>
<protein>
    <recommendedName>
        <fullName evidence="10">Cytochrome c oxidase polypeptide VIIc</fullName>
    </recommendedName>
</protein>
<keyword evidence="9" id="KW-1185">Reference proteome</keyword>
<comment type="similarity">
    <text evidence="3">Belongs to the cytochrome c oxidase VIIc family.</text>
</comment>
<evidence type="ECO:0000256" key="6">
    <source>
        <dbReference type="ARBA" id="ARBA00023136"/>
    </source>
</evidence>
<dbReference type="AlphaFoldDB" id="A0AAV8WHC2"/>